<reference evidence="2 3" key="1">
    <citation type="submission" date="2018-02" db="EMBL/GenBank/DDBJ databases">
        <title>Genomic Encyclopedia of Archaeal and Bacterial Type Strains, Phase II (KMG-II): from individual species to whole genera.</title>
        <authorList>
            <person name="Goeker M."/>
        </authorList>
    </citation>
    <scope>NUCLEOTIDE SEQUENCE [LARGE SCALE GENOMIC DNA]</scope>
    <source>
        <strain evidence="2 3">DSM 16809</strain>
    </source>
</reference>
<feature type="domain" description="Peptidase M24" evidence="1">
    <location>
        <begin position="8"/>
        <end position="180"/>
    </location>
</feature>
<comment type="caution">
    <text evidence="2">The sequence shown here is derived from an EMBL/GenBank/DDBJ whole genome shotgun (WGS) entry which is preliminary data.</text>
</comment>
<dbReference type="OrthoDB" id="8418909at2"/>
<accession>A0A2S6ILP8</accession>
<organism evidence="2 3">
    <name type="scientific">Nonlabens xylanidelens</name>
    <dbReference type="NCBI Taxonomy" id="191564"/>
    <lineage>
        <taxon>Bacteria</taxon>
        <taxon>Pseudomonadati</taxon>
        <taxon>Bacteroidota</taxon>
        <taxon>Flavobacteriia</taxon>
        <taxon>Flavobacteriales</taxon>
        <taxon>Flavobacteriaceae</taxon>
        <taxon>Nonlabens</taxon>
    </lineage>
</organism>
<dbReference type="PANTHER" id="PTHR46112:SF2">
    <property type="entry name" value="XAA-PRO AMINOPEPTIDASE P-RELATED"/>
    <property type="match status" value="1"/>
</dbReference>
<dbReference type="RefSeq" id="WP_104515501.1">
    <property type="nucleotide sequence ID" value="NZ_MQVW01000024.1"/>
</dbReference>
<sequence>MTDTLLELQKAEEKAAILFQEIENKELIKPGKTEKQINTEVFELADELFGIKKYWHKRIVRAGKNTLHPYDENPEDLTIKEDDILFIDFGPIIEDWEADFGRTYVVGNDIRKIKLMHDVESMWKDANDYLIKNPDITGAQLYQYCTILALNNGWEYGGPIAGHLIGHFPHEQLDGEDKTNYIHPENHTPMNQKDTSGKDRYWIIEIHLIDSKNEIGAFYEQLAGF</sequence>
<evidence type="ECO:0000313" key="2">
    <source>
        <dbReference type="EMBL" id="PPK95070.1"/>
    </source>
</evidence>
<dbReference type="PANTHER" id="PTHR46112">
    <property type="entry name" value="AMINOPEPTIDASE"/>
    <property type="match status" value="1"/>
</dbReference>
<protein>
    <submittedName>
        <fullName evidence="2">Metallopeptidase family M24</fullName>
    </submittedName>
</protein>
<evidence type="ECO:0000313" key="3">
    <source>
        <dbReference type="Proteomes" id="UP000239002"/>
    </source>
</evidence>
<dbReference type="InterPro" id="IPR036005">
    <property type="entry name" value="Creatinase/aminopeptidase-like"/>
</dbReference>
<evidence type="ECO:0000259" key="1">
    <source>
        <dbReference type="Pfam" id="PF00557"/>
    </source>
</evidence>
<proteinExistence type="predicted"/>
<dbReference type="CDD" id="cd01066">
    <property type="entry name" value="APP_MetAP"/>
    <property type="match status" value="1"/>
</dbReference>
<dbReference type="InterPro" id="IPR000994">
    <property type="entry name" value="Pept_M24"/>
</dbReference>
<gene>
    <name evidence="2" type="ORF">LY01_01823</name>
</gene>
<dbReference type="SUPFAM" id="SSF55920">
    <property type="entry name" value="Creatinase/aminopeptidase"/>
    <property type="match status" value="1"/>
</dbReference>
<dbReference type="InterPro" id="IPR050659">
    <property type="entry name" value="Peptidase_M24B"/>
</dbReference>
<name>A0A2S6ILP8_9FLAO</name>
<dbReference type="Pfam" id="PF00557">
    <property type="entry name" value="Peptidase_M24"/>
    <property type="match status" value="1"/>
</dbReference>
<keyword evidence="3" id="KW-1185">Reference proteome</keyword>
<dbReference type="Gene3D" id="3.90.230.10">
    <property type="entry name" value="Creatinase/methionine aminopeptidase superfamily"/>
    <property type="match status" value="1"/>
</dbReference>
<dbReference type="AlphaFoldDB" id="A0A2S6ILP8"/>
<dbReference type="EMBL" id="PTJE01000003">
    <property type="protein sequence ID" value="PPK95070.1"/>
    <property type="molecule type" value="Genomic_DNA"/>
</dbReference>
<dbReference type="Proteomes" id="UP000239002">
    <property type="component" value="Unassembled WGS sequence"/>
</dbReference>